<dbReference type="Pfam" id="PF17853">
    <property type="entry name" value="GGDEF_2"/>
    <property type="match status" value="1"/>
</dbReference>
<dbReference type="InterPro" id="IPR041522">
    <property type="entry name" value="CdaR_GGDEF"/>
</dbReference>
<evidence type="ECO:0000259" key="3">
    <source>
        <dbReference type="Pfam" id="PF17853"/>
    </source>
</evidence>
<dbReference type="RefSeq" id="WP_069700763.1">
    <property type="nucleotide sequence ID" value="NZ_MJAT01000001.1"/>
</dbReference>
<dbReference type="InterPro" id="IPR025736">
    <property type="entry name" value="PucR_C-HTH_dom"/>
</dbReference>
<accession>A0A1E5L9R0</accession>
<feature type="domain" description="PucR C-terminal helix-turn-helix" evidence="2">
    <location>
        <begin position="478"/>
        <end position="535"/>
    </location>
</feature>
<comment type="similarity">
    <text evidence="1">Belongs to the CdaR family.</text>
</comment>
<evidence type="ECO:0000259" key="2">
    <source>
        <dbReference type="Pfam" id="PF13556"/>
    </source>
</evidence>
<gene>
    <name evidence="4" type="ORF">BHU72_01075</name>
</gene>
<keyword evidence="5" id="KW-1185">Reference proteome</keyword>
<dbReference type="OrthoDB" id="9792148at2"/>
<reference evidence="4 5" key="1">
    <citation type="submission" date="2016-09" db="EMBL/GenBank/DDBJ databases">
        <title>Desulfuribacillus arsenicus sp. nov., an obligately anaerobic, dissimilatory arsenic- and antimonate-reducing bacterium isolated from anoxic sediments.</title>
        <authorList>
            <person name="Abin C.A."/>
            <person name="Hollibaugh J.T."/>
        </authorList>
    </citation>
    <scope>NUCLEOTIDE SEQUENCE [LARGE SCALE GENOMIC DNA]</scope>
    <source>
        <strain evidence="4 5">MLFW-2</strain>
    </source>
</reference>
<evidence type="ECO:0000313" key="5">
    <source>
        <dbReference type="Proteomes" id="UP000095255"/>
    </source>
</evidence>
<dbReference type="Gene3D" id="1.10.10.2840">
    <property type="entry name" value="PucR C-terminal helix-turn-helix domain"/>
    <property type="match status" value="1"/>
</dbReference>
<evidence type="ECO:0000313" key="4">
    <source>
        <dbReference type="EMBL" id="OEH86885.1"/>
    </source>
</evidence>
<dbReference type="EMBL" id="MJAT01000001">
    <property type="protein sequence ID" value="OEH86885.1"/>
    <property type="molecule type" value="Genomic_DNA"/>
</dbReference>
<protein>
    <recommendedName>
        <fullName evidence="6">PucR family transcriptional regulator</fullName>
    </recommendedName>
</protein>
<feature type="domain" description="CdaR GGDEF-like" evidence="3">
    <location>
        <begin position="298"/>
        <end position="427"/>
    </location>
</feature>
<dbReference type="PANTHER" id="PTHR33744">
    <property type="entry name" value="CARBOHYDRATE DIACID REGULATOR"/>
    <property type="match status" value="1"/>
</dbReference>
<sequence length="541" mass="63516">MTGHRAQLRQLLYTEMFTGFQLICGELTNQQIISKVMPFSLLSIEKVDRLDKILVTIDQETDLSTWVETVEQFQAQIVGIIVCGKDSNKNLRLVSENIHIIQSPLIYTEQVESEDIINQFKFVGSLVEQNKLLDYISSSNRSFFNISNKQGIVHLWTYLENTINQKLIVLNSRLEPLTLIESVNTNTEYIEELQHLRKYFQSLTHPLDEIEHVVINLSQQQFSWTLIRIFIDTTIGYIAIPENKYKLDEIDVAYVQKIIPVIITEIQKQKEIIETKKLYKQNFLYDLLHNNLEDSANIIIEQGNLWGWDLTKPHHLMLIDIQRKDKRKLTMDSLMSHRTTIKNVVSGLLNSPIIEEFHGKIIVMYSDNHQVDRKKQKEGIKDLAERIWTSMDKHDAKTDYKIGIGRFYPTIEELCRSYQEAKTALDLNRHIETSVIHFEDLGVMRLLTNIRNELLDDFFREYLLELMTFDEQNNTNFLHTLQVYFAENGNMKSTAQRMFLHTNTLRYRLKKVEEILGVDLQKPEHFVNLYVAVLIYSLNNR</sequence>
<organism evidence="4 5">
    <name type="scientific">Desulfuribacillus stibiiarsenatis</name>
    <dbReference type="NCBI Taxonomy" id="1390249"/>
    <lineage>
        <taxon>Bacteria</taxon>
        <taxon>Bacillati</taxon>
        <taxon>Bacillota</taxon>
        <taxon>Desulfuribacillia</taxon>
        <taxon>Desulfuribacillales</taxon>
        <taxon>Desulfuribacillaceae</taxon>
        <taxon>Desulfuribacillus</taxon>
    </lineage>
</organism>
<comment type="caution">
    <text evidence="4">The sequence shown here is derived from an EMBL/GenBank/DDBJ whole genome shotgun (WGS) entry which is preliminary data.</text>
</comment>
<dbReference type="InterPro" id="IPR051448">
    <property type="entry name" value="CdaR-like_regulators"/>
</dbReference>
<name>A0A1E5L9R0_9FIRM</name>
<dbReference type="Proteomes" id="UP000095255">
    <property type="component" value="Unassembled WGS sequence"/>
</dbReference>
<proteinExistence type="inferred from homology"/>
<evidence type="ECO:0008006" key="6">
    <source>
        <dbReference type="Google" id="ProtNLM"/>
    </source>
</evidence>
<dbReference type="AlphaFoldDB" id="A0A1E5L9R0"/>
<dbReference type="InterPro" id="IPR042070">
    <property type="entry name" value="PucR_C-HTH_sf"/>
</dbReference>
<dbReference type="Pfam" id="PF13556">
    <property type="entry name" value="HTH_30"/>
    <property type="match status" value="1"/>
</dbReference>
<dbReference type="STRING" id="1390249.BHU72_01075"/>
<evidence type="ECO:0000256" key="1">
    <source>
        <dbReference type="ARBA" id="ARBA00006754"/>
    </source>
</evidence>